<dbReference type="GO" id="GO:0008239">
    <property type="term" value="F:dipeptidyl-peptidase activity"/>
    <property type="evidence" value="ECO:0007669"/>
    <property type="project" value="InterPro"/>
</dbReference>
<keyword evidence="1 3" id="KW-0378">Hydrolase</keyword>
<dbReference type="InterPro" id="IPR013736">
    <property type="entry name" value="Xaa-Pro_dipept_C"/>
</dbReference>
<keyword evidence="4" id="KW-1185">Reference proteome</keyword>
<dbReference type="Gene3D" id="3.40.50.1820">
    <property type="entry name" value="alpha/beta hydrolase"/>
    <property type="match status" value="1"/>
</dbReference>
<dbReference type="PANTHER" id="PTHR22946">
    <property type="entry name" value="DIENELACTONE HYDROLASE DOMAIN-CONTAINING PROTEIN-RELATED"/>
    <property type="match status" value="1"/>
</dbReference>
<sequence>MTNDNFKRCQKHALHLFRSNFVIILLAFISTISFSASAKICLQFPNFPTGQYQFEDDIKVPSFDGTELAINLFTPINDQPAQGYPAIIFANSWVLDEHEYLIQAKQFAEKGYIVLSYSARGWGCSDGQVNVAGDKDVTDVSALIDWLLANTPVDANNIGISGISYGSGISLLALAKEPRLKTAVAMSTWGSLGESLYQEQTPRMFWGFLLVSSGFLTADLEPVIARNYANLIFNQNIPETLEWAKMRSVDQYINLINERNAPVYLANNLGDNLFQPNNLLEFYQNLTVPKRIDLNQGTHASGEGFGLIGLESFTWTNTHRWFDYWLKGEATGIMNDAPVTMEVAHTGERDHFNNYPLNETETQRFYLKARGLFTQGGLQRSSYSPWWPKSNQIFSGLDTIATTVIPLVSEILDAHLNLPVKTPMGLISRVNGIVFQSDKLDSTMSIRGIPKLDIRLEPSLAQFQLNAYLYDVDRSGIGTLITHGPITKYRAVPFRSESFQWDLVATAYDIPQGHRLAIAFDTFDALYAVPTLLPYSVKFNFSSGQDSFLEVPTRAN</sequence>
<dbReference type="SUPFAM" id="SSF53474">
    <property type="entry name" value="alpha/beta-Hydrolases"/>
    <property type="match status" value="1"/>
</dbReference>
<dbReference type="GO" id="GO:0052689">
    <property type="term" value="F:carboxylic ester hydrolase activity"/>
    <property type="evidence" value="ECO:0007669"/>
    <property type="project" value="UniProtKB-ARBA"/>
</dbReference>
<accession>A0AA51RUP1</accession>
<reference evidence="3 4" key="1">
    <citation type="submission" date="2023-08" db="EMBL/GenBank/DDBJ databases">
        <title>Pleionea litopenaei sp. nov., isolated from stomach of juvenile Litopenaeus vannamei.</title>
        <authorList>
            <person name="Rho A.M."/>
            <person name="Hwang C.Y."/>
        </authorList>
    </citation>
    <scope>NUCLEOTIDE SEQUENCE [LARGE SCALE GENOMIC DNA]</scope>
    <source>
        <strain evidence="3 4">HL-JVS1</strain>
    </source>
</reference>
<dbReference type="Proteomes" id="UP001239782">
    <property type="component" value="Chromosome"/>
</dbReference>
<dbReference type="InterPro" id="IPR050261">
    <property type="entry name" value="FrsA_esterase"/>
</dbReference>
<evidence type="ECO:0000259" key="2">
    <source>
        <dbReference type="SMART" id="SM00939"/>
    </source>
</evidence>
<name>A0AA51RUP1_9GAMM</name>
<dbReference type="RefSeq" id="WP_309202988.1">
    <property type="nucleotide sequence ID" value="NZ_CP133548.1"/>
</dbReference>
<protein>
    <submittedName>
        <fullName evidence="3">CocE/NonD family hydrolase</fullName>
    </submittedName>
</protein>
<dbReference type="InterPro" id="IPR029058">
    <property type="entry name" value="AB_hydrolase_fold"/>
</dbReference>
<dbReference type="EMBL" id="CP133548">
    <property type="protein sequence ID" value="WMS87829.1"/>
    <property type="molecule type" value="Genomic_DNA"/>
</dbReference>
<dbReference type="AlphaFoldDB" id="A0AA51RUP1"/>
<organism evidence="3 4">
    <name type="scientific">Pleionea litopenaei</name>
    <dbReference type="NCBI Taxonomy" id="3070815"/>
    <lineage>
        <taxon>Bacteria</taxon>
        <taxon>Pseudomonadati</taxon>
        <taxon>Pseudomonadota</taxon>
        <taxon>Gammaproteobacteria</taxon>
        <taxon>Oceanospirillales</taxon>
        <taxon>Pleioneaceae</taxon>
        <taxon>Pleionea</taxon>
    </lineage>
</organism>
<dbReference type="Pfam" id="PF02129">
    <property type="entry name" value="Peptidase_S15"/>
    <property type="match status" value="1"/>
</dbReference>
<dbReference type="Pfam" id="PF08530">
    <property type="entry name" value="PepX_C"/>
    <property type="match status" value="1"/>
</dbReference>
<evidence type="ECO:0000313" key="4">
    <source>
        <dbReference type="Proteomes" id="UP001239782"/>
    </source>
</evidence>
<dbReference type="PANTHER" id="PTHR22946:SF9">
    <property type="entry name" value="POLYKETIDE TRANSFERASE AF380"/>
    <property type="match status" value="1"/>
</dbReference>
<dbReference type="Gene3D" id="2.60.120.260">
    <property type="entry name" value="Galactose-binding domain-like"/>
    <property type="match status" value="1"/>
</dbReference>
<feature type="domain" description="Xaa-Pro dipeptidyl-peptidase C-terminal" evidence="2">
    <location>
        <begin position="319"/>
        <end position="550"/>
    </location>
</feature>
<proteinExistence type="predicted"/>
<dbReference type="SMART" id="SM00939">
    <property type="entry name" value="PepX_C"/>
    <property type="match status" value="1"/>
</dbReference>
<evidence type="ECO:0000313" key="3">
    <source>
        <dbReference type="EMBL" id="WMS87829.1"/>
    </source>
</evidence>
<dbReference type="InterPro" id="IPR000383">
    <property type="entry name" value="Xaa-Pro-like_dom"/>
</dbReference>
<gene>
    <name evidence="3" type="ORF">Q9312_02615</name>
</gene>
<dbReference type="KEGG" id="plei:Q9312_02615"/>
<evidence type="ECO:0000256" key="1">
    <source>
        <dbReference type="ARBA" id="ARBA00022801"/>
    </source>
</evidence>
<dbReference type="SUPFAM" id="SSF49785">
    <property type="entry name" value="Galactose-binding domain-like"/>
    <property type="match status" value="1"/>
</dbReference>
<dbReference type="InterPro" id="IPR008979">
    <property type="entry name" value="Galactose-bd-like_sf"/>
</dbReference>